<feature type="transmembrane region" description="Helical" evidence="8">
    <location>
        <begin position="567"/>
        <end position="588"/>
    </location>
</feature>
<dbReference type="InterPro" id="IPR019734">
    <property type="entry name" value="TPR_rpt"/>
</dbReference>
<keyword evidence="4" id="KW-0808">Transferase</keyword>
<evidence type="ECO:0000313" key="10">
    <source>
        <dbReference type="EMBL" id="SIT31082.1"/>
    </source>
</evidence>
<evidence type="ECO:0000256" key="7">
    <source>
        <dbReference type="ARBA" id="ARBA00022840"/>
    </source>
</evidence>
<feature type="domain" description="Histidine kinase" evidence="9">
    <location>
        <begin position="610"/>
        <end position="814"/>
    </location>
</feature>
<evidence type="ECO:0000256" key="6">
    <source>
        <dbReference type="ARBA" id="ARBA00022777"/>
    </source>
</evidence>
<name>A0A1N7R7G4_9BACT</name>
<evidence type="ECO:0000256" key="8">
    <source>
        <dbReference type="SAM" id="Phobius"/>
    </source>
</evidence>
<dbReference type="InterPro" id="IPR036890">
    <property type="entry name" value="HATPase_C_sf"/>
</dbReference>
<dbReference type="SMART" id="SM00387">
    <property type="entry name" value="HATPase_c"/>
    <property type="match status" value="1"/>
</dbReference>
<dbReference type="InterPro" id="IPR011495">
    <property type="entry name" value="Sig_transdc_His_kin_sub2_dim/P"/>
</dbReference>
<dbReference type="Pfam" id="PF13181">
    <property type="entry name" value="TPR_8"/>
    <property type="match status" value="2"/>
</dbReference>
<dbReference type="GO" id="GO:0005524">
    <property type="term" value="F:ATP binding"/>
    <property type="evidence" value="ECO:0007669"/>
    <property type="project" value="UniProtKB-KW"/>
</dbReference>
<keyword evidence="5" id="KW-0547">Nucleotide-binding</keyword>
<sequence>MFTLSSFRILNPILVNNYKRTVIVVVLVCLLQTTNAYTQTTGPAKVVQSYSVAWQRLLAINTCQYLLTSVQCVTDPDSAMLYACRQHRLSRLLPYNEAYNTGLPSAGSQLIDSGYIEQADALVNHIPAGKQTELLLDLANYYLHQPTSSKADMDKAWNYLQRAHVQSMQTSLEATTWLLMGQYHFLNRHRAESDICFLKAEELAASKNNKYLLALICESRGKCQPQNSTTRLEYFQKSRQLFHQLNKPEKEIEILSFIIAFHSPGDTVAAAKALAQQLALENAMGYKHTQYNYDAQACMAEIRGDITATIQYEHQALQSMQYTGDTTLATIFYARLGKAYCQLGKSEEGIAWLQKAIAQRKSLPQSSWYSSFLWLTRQLMVHHSPQEAFNLMTAVSATHPPATLPDNIFYLQLQGECYQQLQQPKQADDYYTRFHQLVEQLPAQYPATGLPELYCSIAGFYIDQKNMPRSRQYINKAISLSGSNYSLFNQAHLEWIQFRLDSASGSYNAALQHHIAYTLLNDSLYNLSQRKQMDELVNTQQSEQEKHHLSLQQQQTLLKQAAKNQAYLLQSVILTSITVALLLAGLFLHQHRLKKRENQLAREKNLNLQKLAHENEWLLKQMPYHAKNHLQTMVRLLQSQSTYLQDNALLALVDSANRTQALSLIHHKLHQNDNLTSFNMQTYLPRLVACLKNNFAFARDIHFQLEIAAMELNISQAIPLVLIINEAVTNAIKYAFNDSNSHNEISITMQKIAGQQVELLIADNGKGLPPRLNSLRTNSMGTILMRELTEDMNGQFTISTHHGTLISVVFEPAPLFQEQAMQE</sequence>
<dbReference type="EMBL" id="FTOR01000010">
    <property type="protein sequence ID" value="SIT31082.1"/>
    <property type="molecule type" value="Genomic_DNA"/>
</dbReference>
<comment type="catalytic activity">
    <reaction evidence="1">
        <text>ATP + protein L-histidine = ADP + protein N-phospho-L-histidine.</text>
        <dbReference type="EC" id="2.7.13.3"/>
    </reaction>
</comment>
<gene>
    <name evidence="10" type="ORF">SAMN05421788_11072</name>
</gene>
<keyword evidence="3" id="KW-0597">Phosphoprotein</keyword>
<dbReference type="STRING" id="477680.SAMN05421788_11072"/>
<keyword evidence="8" id="KW-0812">Transmembrane</keyword>
<dbReference type="Proteomes" id="UP000186917">
    <property type="component" value="Unassembled WGS sequence"/>
</dbReference>
<dbReference type="PROSITE" id="PS50109">
    <property type="entry name" value="HIS_KIN"/>
    <property type="match status" value="1"/>
</dbReference>
<dbReference type="Gene3D" id="1.25.40.10">
    <property type="entry name" value="Tetratricopeptide repeat domain"/>
    <property type="match status" value="2"/>
</dbReference>
<dbReference type="AlphaFoldDB" id="A0A1N7R7G4"/>
<keyword evidence="6 10" id="KW-0418">Kinase</keyword>
<protein>
    <recommendedName>
        <fullName evidence="2">histidine kinase</fullName>
        <ecNumber evidence="2">2.7.13.3</ecNumber>
    </recommendedName>
</protein>
<dbReference type="EC" id="2.7.13.3" evidence="2"/>
<dbReference type="InterPro" id="IPR003594">
    <property type="entry name" value="HATPase_dom"/>
</dbReference>
<dbReference type="SUPFAM" id="SSF55874">
    <property type="entry name" value="ATPase domain of HSP90 chaperone/DNA topoisomerase II/histidine kinase"/>
    <property type="match status" value="1"/>
</dbReference>
<accession>A0A1N7R7G4</accession>
<reference evidence="11" key="1">
    <citation type="submission" date="2017-01" db="EMBL/GenBank/DDBJ databases">
        <authorList>
            <person name="Varghese N."/>
            <person name="Submissions S."/>
        </authorList>
    </citation>
    <scope>NUCLEOTIDE SEQUENCE [LARGE SCALE GENOMIC DNA]</scope>
    <source>
        <strain evidence="11">DSM 21054</strain>
    </source>
</reference>
<keyword evidence="8" id="KW-1133">Transmembrane helix</keyword>
<dbReference type="SMART" id="SM00028">
    <property type="entry name" value="TPR"/>
    <property type="match status" value="4"/>
</dbReference>
<dbReference type="Pfam" id="PF02518">
    <property type="entry name" value="HATPase_c"/>
    <property type="match status" value="1"/>
</dbReference>
<evidence type="ECO:0000256" key="4">
    <source>
        <dbReference type="ARBA" id="ARBA00022679"/>
    </source>
</evidence>
<evidence type="ECO:0000313" key="11">
    <source>
        <dbReference type="Proteomes" id="UP000186917"/>
    </source>
</evidence>
<evidence type="ECO:0000259" key="9">
    <source>
        <dbReference type="PROSITE" id="PS50109"/>
    </source>
</evidence>
<evidence type="ECO:0000256" key="3">
    <source>
        <dbReference type="ARBA" id="ARBA00022553"/>
    </source>
</evidence>
<dbReference type="GO" id="GO:0004673">
    <property type="term" value="F:protein histidine kinase activity"/>
    <property type="evidence" value="ECO:0007669"/>
    <property type="project" value="UniProtKB-EC"/>
</dbReference>
<evidence type="ECO:0000256" key="2">
    <source>
        <dbReference type="ARBA" id="ARBA00012438"/>
    </source>
</evidence>
<dbReference type="InterPro" id="IPR005467">
    <property type="entry name" value="His_kinase_dom"/>
</dbReference>
<dbReference type="PANTHER" id="PTHR41523">
    <property type="entry name" value="TWO-COMPONENT SYSTEM SENSOR PROTEIN"/>
    <property type="match status" value="1"/>
</dbReference>
<dbReference type="PANTHER" id="PTHR41523:SF8">
    <property type="entry name" value="ETHYLENE RESPONSE SENSOR PROTEIN"/>
    <property type="match status" value="1"/>
</dbReference>
<proteinExistence type="predicted"/>
<keyword evidence="11" id="KW-1185">Reference proteome</keyword>
<keyword evidence="7" id="KW-0067">ATP-binding</keyword>
<organism evidence="10 11">
    <name type="scientific">Filimonas lacunae</name>
    <dbReference type="NCBI Taxonomy" id="477680"/>
    <lineage>
        <taxon>Bacteria</taxon>
        <taxon>Pseudomonadati</taxon>
        <taxon>Bacteroidota</taxon>
        <taxon>Chitinophagia</taxon>
        <taxon>Chitinophagales</taxon>
        <taxon>Chitinophagaceae</taxon>
        <taxon>Filimonas</taxon>
    </lineage>
</organism>
<evidence type="ECO:0000256" key="5">
    <source>
        <dbReference type="ARBA" id="ARBA00022741"/>
    </source>
</evidence>
<dbReference type="InterPro" id="IPR011990">
    <property type="entry name" value="TPR-like_helical_dom_sf"/>
</dbReference>
<dbReference type="Gene3D" id="3.30.565.10">
    <property type="entry name" value="Histidine kinase-like ATPase, C-terminal domain"/>
    <property type="match status" value="1"/>
</dbReference>
<evidence type="ECO:0000256" key="1">
    <source>
        <dbReference type="ARBA" id="ARBA00000085"/>
    </source>
</evidence>
<keyword evidence="8" id="KW-0472">Membrane</keyword>
<dbReference type="Pfam" id="PF07568">
    <property type="entry name" value="HisKA_2"/>
    <property type="match status" value="1"/>
</dbReference>
<dbReference type="SUPFAM" id="SSF48452">
    <property type="entry name" value="TPR-like"/>
    <property type="match status" value="2"/>
</dbReference>